<evidence type="ECO:0000313" key="3">
    <source>
        <dbReference type="Proteomes" id="UP000434580"/>
    </source>
</evidence>
<reference evidence="2 3" key="1">
    <citation type="submission" date="2019-11" db="EMBL/GenBank/DDBJ databases">
        <authorList>
            <person name="Holert J."/>
        </authorList>
    </citation>
    <scope>NUCLEOTIDE SEQUENCE [LARGE SCALE GENOMIC DNA]</scope>
    <source>
        <strain evidence="2">BC5_2</strain>
    </source>
</reference>
<organism evidence="2 3">
    <name type="scientific">BD1-7 clade bacterium</name>
    <dbReference type="NCBI Taxonomy" id="2029982"/>
    <lineage>
        <taxon>Bacteria</taxon>
        <taxon>Pseudomonadati</taxon>
        <taxon>Pseudomonadota</taxon>
        <taxon>Gammaproteobacteria</taxon>
        <taxon>Cellvibrionales</taxon>
        <taxon>Spongiibacteraceae</taxon>
        <taxon>BD1-7 clade</taxon>
    </lineage>
</organism>
<evidence type="ECO:0000256" key="1">
    <source>
        <dbReference type="SAM" id="SignalP"/>
    </source>
</evidence>
<name>A0A5S9Q1A7_9GAMM</name>
<proteinExistence type="predicted"/>
<feature type="signal peptide" evidence="1">
    <location>
        <begin position="1"/>
        <end position="29"/>
    </location>
</feature>
<dbReference type="Proteomes" id="UP000434580">
    <property type="component" value="Unassembled WGS sequence"/>
</dbReference>
<dbReference type="EMBL" id="CACSII010000016">
    <property type="protein sequence ID" value="CAA0110616.1"/>
    <property type="molecule type" value="Genomic_DNA"/>
</dbReference>
<dbReference type="OrthoDB" id="9871461at2"/>
<keyword evidence="1" id="KW-0732">Signal</keyword>
<protein>
    <submittedName>
        <fullName evidence="2">Uncharacterized protein</fullName>
    </submittedName>
</protein>
<sequence>MILFNVLNRSLLIQSIIGLSAIVSSQANAYLFEAHTNFNREDSKIHLRKSGDQTKALSFSPLYAFGKTKSWTTSAKFFFGDVEVTETPWADANFFSRKNNITLTYDIEDFAGEASDYVINDEQTTQAVDLQLELFLGGLILKVGVEHDKTDFNNNRGWMGSVSFGGYFNEYHQLYGSIGFGRDNADPSIDQKNFRIWNHYRGFIPIGTHHLKVHADIGIDFKKLDYGPAVDIKGDPDYMSLMLKAGITYFPIPQLGFGPELIAGFERYDNSPPVLLGLIEIGENDSESFRKLSLAFNLQYFPVEQLAFSAGVRLTDREHNQSFEINTKSLNAGLTLRF</sequence>
<dbReference type="AlphaFoldDB" id="A0A5S9Q1A7"/>
<feature type="chain" id="PRO_5030138083" evidence="1">
    <location>
        <begin position="30"/>
        <end position="338"/>
    </location>
</feature>
<accession>A0A5S9Q1A7</accession>
<gene>
    <name evidence="2" type="ORF">DPBNPPHM_01398</name>
</gene>
<evidence type="ECO:0000313" key="2">
    <source>
        <dbReference type="EMBL" id="CAA0110616.1"/>
    </source>
</evidence>